<dbReference type="NCBIfam" id="TIGR01905">
    <property type="entry name" value="paired_CXXCH_1"/>
    <property type="match status" value="1"/>
</dbReference>
<dbReference type="Gene3D" id="1.10.1130.10">
    <property type="entry name" value="Flavocytochrome C3, Chain A"/>
    <property type="match status" value="1"/>
</dbReference>
<dbReference type="EMBL" id="BARS01009407">
    <property type="protein sequence ID" value="GAF74221.1"/>
    <property type="molecule type" value="Genomic_DNA"/>
</dbReference>
<protein>
    <recommendedName>
        <fullName evidence="1">Doubled CXXCH motif domain-containing protein</fullName>
    </recommendedName>
</protein>
<dbReference type="InterPro" id="IPR010177">
    <property type="entry name" value="Paired_CXXCH_1"/>
</dbReference>
<proteinExistence type="predicted"/>
<evidence type="ECO:0000259" key="1">
    <source>
        <dbReference type="Pfam" id="PF09699"/>
    </source>
</evidence>
<name>X0SGG5_9ZZZZ</name>
<comment type="caution">
    <text evidence="2">The sequence shown here is derived from an EMBL/GenBank/DDBJ whole genome shotgun (WGS) entry which is preliminary data.</text>
</comment>
<dbReference type="InterPro" id="IPR036280">
    <property type="entry name" value="Multihaem_cyt_sf"/>
</dbReference>
<reference evidence="2" key="1">
    <citation type="journal article" date="2014" name="Front. Microbiol.">
        <title>High frequency of phylogenetically diverse reductive dehalogenase-homologous genes in deep subseafloor sedimentary metagenomes.</title>
        <authorList>
            <person name="Kawai M."/>
            <person name="Futagami T."/>
            <person name="Toyoda A."/>
            <person name="Takaki Y."/>
            <person name="Nishi S."/>
            <person name="Hori S."/>
            <person name="Arai W."/>
            <person name="Tsubouchi T."/>
            <person name="Morono Y."/>
            <person name="Uchiyama I."/>
            <person name="Ito T."/>
            <person name="Fujiyama A."/>
            <person name="Inagaki F."/>
            <person name="Takami H."/>
        </authorList>
    </citation>
    <scope>NUCLEOTIDE SEQUENCE</scope>
    <source>
        <strain evidence="2">Expedition CK06-06</strain>
    </source>
</reference>
<sequence length="235" mass="25657">MTPEAIHRAGLLVVVLFLTACPSSVAGGESRGGVTFVSPVHGSLILDEKVTLAGRLPSGVPRASFFLNGHPVEGVRRHGSSFSASLAPSRGFNEIEVRMEGRSARLTFVYKLKAAGRIPYRFHQPLVDEICEPCHDERGGRDTARDAALCRQCHGTRAVMYPYVHGPVAAGKCLICHDPHGSSLPAFTRSETKEMCTFCHDQLSTAQHTSARTRVCTICHNPHYSMKRFLLKGSF</sequence>
<dbReference type="SUPFAM" id="SSF48695">
    <property type="entry name" value="Multiheme cytochromes"/>
    <property type="match status" value="1"/>
</dbReference>
<organism evidence="2">
    <name type="scientific">marine sediment metagenome</name>
    <dbReference type="NCBI Taxonomy" id="412755"/>
    <lineage>
        <taxon>unclassified sequences</taxon>
        <taxon>metagenomes</taxon>
        <taxon>ecological metagenomes</taxon>
    </lineage>
</organism>
<accession>X0SGG5</accession>
<gene>
    <name evidence="2" type="ORF">S01H1_17700</name>
</gene>
<evidence type="ECO:0000313" key="2">
    <source>
        <dbReference type="EMBL" id="GAF74221.1"/>
    </source>
</evidence>
<feature type="domain" description="Doubled CXXCH motif" evidence="1">
    <location>
        <begin position="165"/>
        <end position="203"/>
    </location>
</feature>
<dbReference type="Pfam" id="PF09699">
    <property type="entry name" value="Paired_CXXCH_1"/>
    <property type="match status" value="1"/>
</dbReference>
<dbReference type="AlphaFoldDB" id="X0SGG5"/>